<evidence type="ECO:0000256" key="4">
    <source>
        <dbReference type="ARBA" id="ARBA00022692"/>
    </source>
</evidence>
<dbReference type="GO" id="GO:0022857">
    <property type="term" value="F:transmembrane transporter activity"/>
    <property type="evidence" value="ECO:0007669"/>
    <property type="project" value="InterPro"/>
</dbReference>
<dbReference type="InterPro" id="IPR036259">
    <property type="entry name" value="MFS_trans_sf"/>
</dbReference>
<feature type="transmembrane region" description="Helical" evidence="8">
    <location>
        <begin position="353"/>
        <end position="373"/>
    </location>
</feature>
<feature type="transmembrane region" description="Helical" evidence="8">
    <location>
        <begin position="100"/>
        <end position="118"/>
    </location>
</feature>
<dbReference type="InterPro" id="IPR011701">
    <property type="entry name" value="MFS"/>
</dbReference>
<protein>
    <submittedName>
        <fullName evidence="10">MFS transporter, DHA2 family, multidrug resistance protein</fullName>
    </submittedName>
</protein>
<name>A0A1H9GTR4_9HYPH</name>
<feature type="transmembrane region" description="Helical" evidence="8">
    <location>
        <begin position="251"/>
        <end position="270"/>
    </location>
</feature>
<evidence type="ECO:0000256" key="8">
    <source>
        <dbReference type="SAM" id="Phobius"/>
    </source>
</evidence>
<dbReference type="Gene3D" id="1.20.1250.20">
    <property type="entry name" value="MFS general substrate transporter like domains"/>
    <property type="match status" value="1"/>
</dbReference>
<dbReference type="Pfam" id="PF07690">
    <property type="entry name" value="MFS_1"/>
    <property type="match status" value="1"/>
</dbReference>
<dbReference type="SUPFAM" id="SSF103473">
    <property type="entry name" value="MFS general substrate transporter"/>
    <property type="match status" value="1"/>
</dbReference>
<feature type="transmembrane region" description="Helical" evidence="8">
    <location>
        <begin position="320"/>
        <end position="341"/>
    </location>
</feature>
<dbReference type="OrthoDB" id="9771737at2"/>
<feature type="region of interest" description="Disordered" evidence="7">
    <location>
        <begin position="1"/>
        <end position="46"/>
    </location>
</feature>
<dbReference type="AlphaFoldDB" id="A0A1H9GTR4"/>
<keyword evidence="3" id="KW-1003">Cell membrane</keyword>
<dbReference type="Proteomes" id="UP000199647">
    <property type="component" value="Unassembled WGS sequence"/>
</dbReference>
<dbReference type="InterPro" id="IPR020846">
    <property type="entry name" value="MFS_dom"/>
</dbReference>
<feature type="transmembrane region" description="Helical" evidence="8">
    <location>
        <begin position="282"/>
        <end position="299"/>
    </location>
</feature>
<dbReference type="GO" id="GO:0005886">
    <property type="term" value="C:plasma membrane"/>
    <property type="evidence" value="ECO:0007669"/>
    <property type="project" value="UniProtKB-SubCell"/>
</dbReference>
<dbReference type="PROSITE" id="PS50850">
    <property type="entry name" value="MFS"/>
    <property type="match status" value="1"/>
</dbReference>
<dbReference type="PANTHER" id="PTHR23501:SF174">
    <property type="entry name" value="MULTIDRUG EXPORT PROTEIN EMRB-RELATED"/>
    <property type="match status" value="1"/>
</dbReference>
<proteinExistence type="predicted"/>
<sequence>MANGAAATAGGGKAKPRKTPAQASGKSSGRGKRKGNDKGAAGGMERSAAGGRNPWIIAVVISIATFMEVLDTSIANVALRHIAGGLAASQDESSWVLTSYLVSNAVILPVSGWLSSVIGRKRFYMMSVALFTVSSLGCALSTSLGMLIGFRVLQGLGGGGLAPSEQSMLADSFPPAKRGLAFAVYGVAVIVAPTIGPTLGGWITDHSSWHWIFLINIPVGIASLLLVQWLVHEPAVLEKERKALVRNGIKVDYIGFALVALWLGCLEVVLDRGQIDDWFSSPFIVVFSILSALALILLIPWELLRKDPIFDVGLIFRRQFGTSCFVMLAVGMILFGSTQFIPQLLQENYGYNATWSGLALMPGGVVMLFLVMLAGRLTSVIQPKYLITFGMAVIALSLYHMAHLTPEANYSTFAWARIYQTIGLPFIFIPITAASYDGLPPEKTGQAASLINVARNLGGSIGISMATTVLDRREQFHQSRLSEHIASTSLTYQNTLNAMTSYFNHQPGGAGDANSRAIALIGQTVQTQASLLSYFDVFMMLGVIAAIASVLTLIVMRHVDMNKSHAG</sequence>
<evidence type="ECO:0000256" key="5">
    <source>
        <dbReference type="ARBA" id="ARBA00022989"/>
    </source>
</evidence>
<dbReference type="PANTHER" id="PTHR23501">
    <property type="entry name" value="MAJOR FACILITATOR SUPERFAMILY"/>
    <property type="match status" value="1"/>
</dbReference>
<evidence type="ECO:0000256" key="1">
    <source>
        <dbReference type="ARBA" id="ARBA00004651"/>
    </source>
</evidence>
<feature type="transmembrane region" description="Helical" evidence="8">
    <location>
        <begin position="385"/>
        <end position="402"/>
    </location>
</feature>
<dbReference type="EMBL" id="FOFG01000005">
    <property type="protein sequence ID" value="SEQ53450.1"/>
    <property type="molecule type" value="Genomic_DNA"/>
</dbReference>
<keyword evidence="4 8" id="KW-0812">Transmembrane</keyword>
<accession>A0A1H9GTR4</accession>
<evidence type="ECO:0000259" key="9">
    <source>
        <dbReference type="PROSITE" id="PS50850"/>
    </source>
</evidence>
<keyword evidence="5 8" id="KW-1133">Transmembrane helix</keyword>
<keyword evidence="6 8" id="KW-0472">Membrane</keyword>
<keyword evidence="11" id="KW-1185">Reference proteome</keyword>
<feature type="transmembrane region" description="Helical" evidence="8">
    <location>
        <begin position="209"/>
        <end position="231"/>
    </location>
</feature>
<gene>
    <name evidence="10" type="ORF">SAMN05216548_105146</name>
</gene>
<feature type="domain" description="Major facilitator superfamily (MFS) profile" evidence="9">
    <location>
        <begin position="57"/>
        <end position="560"/>
    </location>
</feature>
<dbReference type="STRING" id="1855383.SAMN05216548_105146"/>
<evidence type="ECO:0000313" key="10">
    <source>
        <dbReference type="EMBL" id="SEQ53450.1"/>
    </source>
</evidence>
<dbReference type="NCBIfam" id="TIGR00711">
    <property type="entry name" value="efflux_EmrB"/>
    <property type="match status" value="1"/>
</dbReference>
<evidence type="ECO:0000256" key="3">
    <source>
        <dbReference type="ARBA" id="ARBA00022475"/>
    </source>
</evidence>
<feature type="transmembrane region" description="Helical" evidence="8">
    <location>
        <begin position="124"/>
        <end position="148"/>
    </location>
</feature>
<feature type="transmembrane region" description="Helical" evidence="8">
    <location>
        <begin position="55"/>
        <end position="79"/>
    </location>
</feature>
<comment type="subcellular location">
    <subcellularLocation>
        <location evidence="1">Cell membrane</location>
        <topology evidence="1">Multi-pass membrane protein</topology>
    </subcellularLocation>
</comment>
<dbReference type="Gene3D" id="1.20.1720.10">
    <property type="entry name" value="Multidrug resistance protein D"/>
    <property type="match status" value="1"/>
</dbReference>
<keyword evidence="2" id="KW-0813">Transport</keyword>
<evidence type="ECO:0000256" key="7">
    <source>
        <dbReference type="SAM" id="MobiDB-lite"/>
    </source>
</evidence>
<feature type="transmembrane region" description="Helical" evidence="8">
    <location>
        <begin position="182"/>
        <end position="203"/>
    </location>
</feature>
<dbReference type="InterPro" id="IPR004638">
    <property type="entry name" value="EmrB-like"/>
</dbReference>
<evidence type="ECO:0000256" key="2">
    <source>
        <dbReference type="ARBA" id="ARBA00022448"/>
    </source>
</evidence>
<feature type="transmembrane region" description="Helical" evidence="8">
    <location>
        <begin position="537"/>
        <end position="556"/>
    </location>
</feature>
<organism evidence="10 11">
    <name type="scientific">Faunimonas pinastri</name>
    <dbReference type="NCBI Taxonomy" id="1855383"/>
    <lineage>
        <taxon>Bacteria</taxon>
        <taxon>Pseudomonadati</taxon>
        <taxon>Pseudomonadota</taxon>
        <taxon>Alphaproteobacteria</taxon>
        <taxon>Hyphomicrobiales</taxon>
        <taxon>Afifellaceae</taxon>
        <taxon>Faunimonas</taxon>
    </lineage>
</organism>
<dbReference type="PRINTS" id="PR01036">
    <property type="entry name" value="TCRTETB"/>
</dbReference>
<reference evidence="10 11" key="1">
    <citation type="submission" date="2016-10" db="EMBL/GenBank/DDBJ databases">
        <authorList>
            <person name="de Groot N.N."/>
        </authorList>
    </citation>
    <scope>NUCLEOTIDE SEQUENCE [LARGE SCALE GENOMIC DNA]</scope>
    <source>
        <strain evidence="10 11">A52C2</strain>
    </source>
</reference>
<evidence type="ECO:0000256" key="6">
    <source>
        <dbReference type="ARBA" id="ARBA00023136"/>
    </source>
</evidence>
<evidence type="ECO:0000313" key="11">
    <source>
        <dbReference type="Proteomes" id="UP000199647"/>
    </source>
</evidence>
<dbReference type="CDD" id="cd17503">
    <property type="entry name" value="MFS_LmrB_MDR_like"/>
    <property type="match status" value="1"/>
</dbReference>